<evidence type="ECO:0000259" key="1">
    <source>
        <dbReference type="PROSITE" id="PS51664"/>
    </source>
</evidence>
<dbReference type="NCBIfam" id="NF040716">
    <property type="entry name" value="YcaO_for_S12"/>
    <property type="match status" value="1"/>
</dbReference>
<dbReference type="PANTHER" id="PTHR37809:SF1">
    <property type="entry name" value="RIBOSOMAL PROTEIN S12 METHYLTHIOTRANSFERASE ACCESSORY FACTOR YCAO"/>
    <property type="match status" value="1"/>
</dbReference>
<keyword evidence="2" id="KW-0689">Ribosomal protein</keyword>
<name>A0A0P9CV77_9GAMM</name>
<dbReference type="AlphaFoldDB" id="A0A0P9CV77"/>
<keyword evidence="3" id="KW-1185">Reference proteome</keyword>
<accession>A0A0P9CV77</accession>
<dbReference type="Pfam" id="PF18381">
    <property type="entry name" value="YcaO_C"/>
    <property type="match status" value="1"/>
</dbReference>
<dbReference type="NCBIfam" id="TIGR00702">
    <property type="entry name" value="YcaO-type kinase domain"/>
    <property type="match status" value="1"/>
</dbReference>
<organism evidence="2 3">
    <name type="scientific">Thiohalorhabdus denitrificans</name>
    <dbReference type="NCBI Taxonomy" id="381306"/>
    <lineage>
        <taxon>Bacteria</taxon>
        <taxon>Pseudomonadati</taxon>
        <taxon>Pseudomonadota</taxon>
        <taxon>Gammaproteobacteria</taxon>
        <taxon>Thiohalorhabdales</taxon>
        <taxon>Thiohalorhabdaceae</taxon>
        <taxon>Thiohalorhabdus</taxon>
    </lineage>
</organism>
<dbReference type="InterPro" id="IPR041080">
    <property type="entry name" value="YcaO_C"/>
</dbReference>
<evidence type="ECO:0000313" key="2">
    <source>
        <dbReference type="EMBL" id="SCY50949.1"/>
    </source>
</evidence>
<dbReference type="InterPro" id="IPR003776">
    <property type="entry name" value="YcaO-like_dom"/>
</dbReference>
<keyword evidence="2" id="KW-0808">Transferase</keyword>
<evidence type="ECO:0000313" key="3">
    <source>
        <dbReference type="Proteomes" id="UP000183104"/>
    </source>
</evidence>
<dbReference type="RefSeq" id="WP_054965554.1">
    <property type="nucleotide sequence ID" value="NZ_FMUN01000006.1"/>
</dbReference>
<gene>
    <name evidence="2" type="ORF">SAMN05661077_2351</name>
</gene>
<dbReference type="OrthoDB" id="9761274at2"/>
<reference evidence="3" key="1">
    <citation type="submission" date="2016-10" db="EMBL/GenBank/DDBJ databases">
        <authorList>
            <person name="Varghese N."/>
        </authorList>
    </citation>
    <scope>NUCLEOTIDE SEQUENCE [LARGE SCALE GENOMIC DNA]</scope>
    <source>
        <strain evidence="3">HL 19</strain>
    </source>
</reference>
<feature type="domain" description="YcaO" evidence="1">
    <location>
        <begin position="60"/>
        <end position="442"/>
    </location>
</feature>
<dbReference type="EMBL" id="FMUN01000006">
    <property type="protein sequence ID" value="SCY50949.1"/>
    <property type="molecule type" value="Genomic_DNA"/>
</dbReference>
<dbReference type="GO" id="GO:0016740">
    <property type="term" value="F:transferase activity"/>
    <property type="evidence" value="ECO:0007669"/>
    <property type="project" value="UniProtKB-KW"/>
</dbReference>
<keyword evidence="2" id="KW-0687">Ribonucleoprotein</keyword>
<dbReference type="Proteomes" id="UP000183104">
    <property type="component" value="Unassembled WGS sequence"/>
</dbReference>
<dbReference type="GO" id="GO:0005840">
    <property type="term" value="C:ribosome"/>
    <property type="evidence" value="ECO:0007669"/>
    <property type="project" value="UniProtKB-KW"/>
</dbReference>
<dbReference type="PROSITE" id="PS51664">
    <property type="entry name" value="YCAO"/>
    <property type="match status" value="1"/>
</dbReference>
<proteinExistence type="predicted"/>
<protein>
    <submittedName>
        <fullName evidence="2">Ribosomal protein S12 methylthiotransferase accessory factor</fullName>
    </submittedName>
</protein>
<dbReference type="Gene3D" id="3.30.1330.230">
    <property type="match status" value="1"/>
</dbReference>
<dbReference type="Pfam" id="PF02624">
    <property type="entry name" value="YcaO"/>
    <property type="match status" value="1"/>
</dbReference>
<sequence length="582" mass="63777">MAHTHLKGKDCPLEATIETLSARLAEAGFAVEEASWLNPVAHVHSVHIREVDCPLLFTNGKGASRKACLASGLGEFVERLANNYFFADFYLGPELAAAPFVHYPFERWFPIPGDGGIPEGLLDEDLLAVYDPEGELRAEHLVDTNSGAFERGVCALPYVRQRDGTTRWFPVSLIGNLYVSNGMSAGNTPEEAQVQGLAEILERAVKSRVIAEGLALPQVPEAVLDRYPAIREGIRGLEAAGFGVRVCDASLGGRYPVMNVTLLNPADGSVFASFGAHPTFEIALERALTELLQGRGLDQLDGFRPPTFDMAEVADPQNLELHFIDSSGVVAWDFLREEPDHPFADWNLEADNATERDHLVGLLHEEGFDVFIADYTHLGAYACRILVPGLSEIYPVDELVVNNNNEGARVRERILSLPDLGAAQWAALYEELEEGAHNDYQPVHELIGVAPEPDTLWAQMRLGELKALLALALGREEEALGWVEWCLHTGELPEARLPLFRCLQALLEMALAGRAPEDFRPALARLYGVATVARAEAVLNGRELFPGLGRPGPSLEGFERHRALLAAYRKLHEVKEGAALAQ</sequence>
<dbReference type="PANTHER" id="PTHR37809">
    <property type="entry name" value="RIBOSOMAL PROTEIN S12 METHYLTHIOTRANSFERASE ACCESSORY FACTOR YCAO"/>
    <property type="match status" value="1"/>
</dbReference>
<dbReference type="PATRIC" id="fig|381306.5.peg.2221"/>
<dbReference type="STRING" id="381306.AN478_05145"/>